<keyword evidence="3" id="KW-1185">Reference proteome</keyword>
<dbReference type="EMBL" id="JAFDST010000006">
    <property type="protein sequence ID" value="MBP1083492.1"/>
    <property type="molecule type" value="Genomic_DNA"/>
</dbReference>
<evidence type="ECO:0000313" key="2">
    <source>
        <dbReference type="EMBL" id="MBP1083492.1"/>
    </source>
</evidence>
<evidence type="ECO:0000259" key="1">
    <source>
        <dbReference type="Pfam" id="PF10137"/>
    </source>
</evidence>
<protein>
    <submittedName>
        <fullName evidence="2">Nucleotide-binding protein</fullName>
    </submittedName>
</protein>
<sequence length="140" mass="15617">MKQAVARTIEKLGLESIILSEQDDEGFTVIEKFEKHASDCNYAVVLLSPDDIGFKRSEQQPLLNNFRARQNVILELGYFIGKLSRKNVLALLKDDPSGQLEIPSDIVGVIYTQFDISNGWKLNLVKGLKSSGYNVSADNL</sequence>
<dbReference type="RefSeq" id="WP_211086268.1">
    <property type="nucleotide sequence ID" value="NZ_JAFDST010000006.1"/>
</dbReference>
<name>A0ABS4D1J5_9BACI</name>
<organism evidence="2 3">
    <name type="scientific">Bacillus capparidis</name>
    <dbReference type="NCBI Taxonomy" id="1840411"/>
    <lineage>
        <taxon>Bacteria</taxon>
        <taxon>Bacillati</taxon>
        <taxon>Bacillota</taxon>
        <taxon>Bacilli</taxon>
        <taxon>Bacillales</taxon>
        <taxon>Bacillaceae</taxon>
        <taxon>Bacillus</taxon>
    </lineage>
</organism>
<dbReference type="Pfam" id="PF10137">
    <property type="entry name" value="CAP12-PCTIR_TIR"/>
    <property type="match status" value="1"/>
</dbReference>
<gene>
    <name evidence="2" type="ORF">JOC74_004020</name>
</gene>
<proteinExistence type="predicted"/>
<evidence type="ECO:0000313" key="3">
    <source>
        <dbReference type="Proteomes" id="UP000674416"/>
    </source>
</evidence>
<feature type="domain" description="CD-NTase-associated protein 12/Pycsar effector protein TIR" evidence="1">
    <location>
        <begin position="2"/>
        <end position="115"/>
    </location>
</feature>
<reference evidence="2 3" key="1">
    <citation type="submission" date="2021-01" db="EMBL/GenBank/DDBJ databases">
        <title>Genomic Encyclopedia of Type Strains, Phase IV (KMG-IV): sequencing the most valuable type-strain genomes for metagenomic binning, comparative biology and taxonomic classification.</title>
        <authorList>
            <person name="Goeker M."/>
        </authorList>
    </citation>
    <scope>NUCLEOTIDE SEQUENCE [LARGE SCALE GENOMIC DNA]</scope>
    <source>
        <strain evidence="2 3">DSM 103394</strain>
    </source>
</reference>
<comment type="caution">
    <text evidence="2">The sequence shown here is derived from an EMBL/GenBank/DDBJ whole genome shotgun (WGS) entry which is preliminary data.</text>
</comment>
<dbReference type="InterPro" id="IPR019302">
    <property type="entry name" value="CAP12/PCTIR_TIR_dom"/>
</dbReference>
<dbReference type="Proteomes" id="UP000674416">
    <property type="component" value="Unassembled WGS sequence"/>
</dbReference>
<accession>A0ABS4D1J5</accession>